<reference evidence="1 2" key="1">
    <citation type="journal article" date="2006" name="Science">
        <title>Phytophthora genome sequences uncover evolutionary origins and mechanisms of pathogenesis.</title>
        <authorList>
            <person name="Tyler B.M."/>
            <person name="Tripathy S."/>
            <person name="Zhang X."/>
            <person name="Dehal P."/>
            <person name="Jiang R.H."/>
            <person name="Aerts A."/>
            <person name="Arredondo F.D."/>
            <person name="Baxter L."/>
            <person name="Bensasson D."/>
            <person name="Beynon J.L."/>
            <person name="Chapman J."/>
            <person name="Damasceno C.M."/>
            <person name="Dorrance A.E."/>
            <person name="Dou D."/>
            <person name="Dickerman A.W."/>
            <person name="Dubchak I.L."/>
            <person name="Garbelotto M."/>
            <person name="Gijzen M."/>
            <person name="Gordon S.G."/>
            <person name="Govers F."/>
            <person name="Grunwald N.J."/>
            <person name="Huang W."/>
            <person name="Ivors K.L."/>
            <person name="Jones R.W."/>
            <person name="Kamoun S."/>
            <person name="Krampis K."/>
            <person name="Lamour K.H."/>
            <person name="Lee M.K."/>
            <person name="McDonald W.H."/>
            <person name="Medina M."/>
            <person name="Meijer H.J."/>
            <person name="Nordberg E.K."/>
            <person name="Maclean D.J."/>
            <person name="Ospina-Giraldo M.D."/>
            <person name="Morris P.F."/>
            <person name="Phuntumart V."/>
            <person name="Putnam N.H."/>
            <person name="Rash S."/>
            <person name="Rose J.K."/>
            <person name="Sakihama Y."/>
            <person name="Salamov A.A."/>
            <person name="Savidor A."/>
            <person name="Scheuring C.F."/>
            <person name="Smith B.M."/>
            <person name="Sobral B.W."/>
            <person name="Terry A."/>
            <person name="Torto-Alalibo T.A."/>
            <person name="Win J."/>
            <person name="Xu Z."/>
            <person name="Zhang H."/>
            <person name="Grigoriev I.V."/>
            <person name="Rokhsar D.S."/>
            <person name="Boore J.L."/>
        </authorList>
    </citation>
    <scope>NUCLEOTIDE SEQUENCE [LARGE SCALE GENOMIC DNA]</scope>
    <source>
        <strain evidence="1 2">P6497</strain>
    </source>
</reference>
<dbReference type="EMBL" id="JH159155">
    <property type="protein sequence ID" value="EGZ15564.1"/>
    <property type="molecule type" value="Genomic_DNA"/>
</dbReference>
<keyword evidence="2" id="KW-1185">Reference proteome</keyword>
<dbReference type="KEGG" id="psoj:PHYSODRAFT_315810"/>
<evidence type="ECO:0000313" key="2">
    <source>
        <dbReference type="Proteomes" id="UP000002640"/>
    </source>
</evidence>
<proteinExistence type="predicted"/>
<dbReference type="Proteomes" id="UP000002640">
    <property type="component" value="Unassembled WGS sequence"/>
</dbReference>
<evidence type="ECO:0000313" key="1">
    <source>
        <dbReference type="EMBL" id="EGZ15564.1"/>
    </source>
</evidence>
<dbReference type="AlphaFoldDB" id="G4ZKF4"/>
<dbReference type="InParanoid" id="G4ZKF4"/>
<name>G4ZKF4_PHYSP</name>
<organism evidence="1 2">
    <name type="scientific">Phytophthora sojae (strain P6497)</name>
    <name type="common">Soybean stem and root rot agent</name>
    <name type="synonym">Phytophthora megasperma f. sp. glycines</name>
    <dbReference type="NCBI Taxonomy" id="1094619"/>
    <lineage>
        <taxon>Eukaryota</taxon>
        <taxon>Sar</taxon>
        <taxon>Stramenopiles</taxon>
        <taxon>Oomycota</taxon>
        <taxon>Peronosporomycetes</taxon>
        <taxon>Peronosporales</taxon>
        <taxon>Peronosporaceae</taxon>
        <taxon>Phytophthora</taxon>
    </lineage>
</organism>
<dbReference type="RefSeq" id="XP_009529313.1">
    <property type="nucleotide sequence ID" value="XM_009531018.1"/>
</dbReference>
<evidence type="ECO:0008006" key="3">
    <source>
        <dbReference type="Google" id="ProtNLM"/>
    </source>
</evidence>
<accession>G4ZKF4</accession>
<sequence length="145" mass="16421">MRYDAFQQFCGFLVPVLRVYLPYSIVRVEVVLHCTLRWLAGGCFEDISAIASMSVPTFFFVLLACEELDINFPLSEPVMKDQCNSFASISVHASCDHLSRFTSFFIKYPGGTYDIRAFQLLSLHRVCNKLPLGDYLVGDNAYIPT</sequence>
<protein>
    <recommendedName>
        <fullName evidence="3">DDE Tnp4 domain-containing protein</fullName>
    </recommendedName>
</protein>
<gene>
    <name evidence="1" type="ORF">PHYSODRAFT_315810</name>
</gene>
<dbReference type="GeneID" id="20643899"/>